<dbReference type="InterPro" id="IPR029044">
    <property type="entry name" value="Nucleotide-diphossugar_trans"/>
</dbReference>
<dbReference type="KEGG" id="caer:CSV91_02070"/>
<organism evidence="4 5">
    <name type="scientific">Collinsella aerofaciens</name>
    <dbReference type="NCBI Taxonomy" id="74426"/>
    <lineage>
        <taxon>Bacteria</taxon>
        <taxon>Bacillati</taxon>
        <taxon>Actinomycetota</taxon>
        <taxon>Coriobacteriia</taxon>
        <taxon>Coriobacteriales</taxon>
        <taxon>Coriobacteriaceae</taxon>
        <taxon>Collinsella</taxon>
    </lineage>
</organism>
<dbReference type="PANTHER" id="PTHR22916:SF51">
    <property type="entry name" value="GLYCOSYLTRANSFERASE EPSH-RELATED"/>
    <property type="match status" value="1"/>
</dbReference>
<dbReference type="Gene3D" id="3.90.550.10">
    <property type="entry name" value="Spore Coat Polysaccharide Biosynthesis Protein SpsA, Chain A"/>
    <property type="match status" value="1"/>
</dbReference>
<evidence type="ECO:0000313" key="4">
    <source>
        <dbReference type="EMBL" id="ATP53428.1"/>
    </source>
</evidence>
<dbReference type="GO" id="GO:0016757">
    <property type="term" value="F:glycosyltransferase activity"/>
    <property type="evidence" value="ECO:0007669"/>
    <property type="project" value="UniProtKB-KW"/>
</dbReference>
<dbReference type="AlphaFoldDB" id="A0A2D1TVP0"/>
<evidence type="ECO:0000256" key="2">
    <source>
        <dbReference type="ARBA" id="ARBA00022679"/>
    </source>
</evidence>
<name>A0A2D1TVP0_9ACTN</name>
<proteinExistence type="predicted"/>
<feature type="domain" description="Glycosyltransferase 2-like" evidence="3">
    <location>
        <begin position="7"/>
        <end position="170"/>
    </location>
</feature>
<keyword evidence="1" id="KW-0328">Glycosyltransferase</keyword>
<dbReference type="InterPro" id="IPR001173">
    <property type="entry name" value="Glyco_trans_2-like"/>
</dbReference>
<evidence type="ECO:0000313" key="5">
    <source>
        <dbReference type="Proteomes" id="UP000225608"/>
    </source>
</evidence>
<dbReference type="SUPFAM" id="SSF53448">
    <property type="entry name" value="Nucleotide-diphospho-sugar transferases"/>
    <property type="match status" value="1"/>
</dbReference>
<dbReference type="Pfam" id="PF00535">
    <property type="entry name" value="Glycos_transf_2"/>
    <property type="match status" value="1"/>
</dbReference>
<gene>
    <name evidence="4" type="ORF">CSV91_02070</name>
</gene>
<reference evidence="4 5" key="1">
    <citation type="submission" date="2017-10" db="EMBL/GenBank/DDBJ databases">
        <title>Complete genome sequence of Collinsella aerofaciens isolated from the gut of a healthy adult Indian.</title>
        <authorList>
            <person name="Bag S."/>
            <person name="Ghosh T.S."/>
            <person name="Das B."/>
        </authorList>
    </citation>
    <scope>NUCLEOTIDE SEQUENCE [LARGE SCALE GENOMIC DNA]</scope>
    <source>
        <strain evidence="5">indica</strain>
    </source>
</reference>
<sequence>MDSPLISVIVPVYNVEDYLLECVESLIGQTYANLEILLIDDGSTDSSPEICEMLQSRDGRVRALHKENGGLSDARNYGVERAIGEYVSFIDGDDYLDGNAFETVAKELAGGADLVAFGIVLDFEDGSHVDKAAHERRVYSGTEGIVALNTFNGFDVSACNKVYRRTLFDNVRFPKGKLCEDFYVMPRIFDLANRIVLLPNPFYHYRQRSGSITKGTSFNMDFINAAEDQLAFLERNHPEISCVGESALGFAYLTYLNFCIDRCTLDDAVLIRNKMRDRCPAVLRCPGLPRWKRLQYLFACISPRVYGRLYALGVERRRD</sequence>
<dbReference type="EMBL" id="CP024160">
    <property type="protein sequence ID" value="ATP53428.1"/>
    <property type="molecule type" value="Genomic_DNA"/>
</dbReference>
<evidence type="ECO:0000256" key="1">
    <source>
        <dbReference type="ARBA" id="ARBA00022676"/>
    </source>
</evidence>
<evidence type="ECO:0000259" key="3">
    <source>
        <dbReference type="Pfam" id="PF00535"/>
    </source>
</evidence>
<keyword evidence="2 4" id="KW-0808">Transferase</keyword>
<protein>
    <submittedName>
        <fullName evidence="4">Glycosyl transferase family 2</fullName>
    </submittedName>
</protein>
<dbReference type="PANTHER" id="PTHR22916">
    <property type="entry name" value="GLYCOSYLTRANSFERASE"/>
    <property type="match status" value="1"/>
</dbReference>
<dbReference type="Proteomes" id="UP000225608">
    <property type="component" value="Chromosome"/>
</dbReference>
<accession>A0A2D1TVP0</accession>
<dbReference type="RefSeq" id="WP_099431604.1">
    <property type="nucleotide sequence ID" value="NZ_CP024160.1"/>
</dbReference>